<evidence type="ECO:0000313" key="2">
    <source>
        <dbReference type="EMBL" id="RDW63427.1"/>
    </source>
</evidence>
<feature type="chain" id="PRO_5017813745" evidence="1">
    <location>
        <begin position="16"/>
        <end position="256"/>
    </location>
</feature>
<dbReference type="AlphaFoldDB" id="A0A3D8QNR0"/>
<reference evidence="2 3" key="1">
    <citation type="journal article" date="2018" name="IMA Fungus">
        <title>IMA Genome-F 9: Draft genome sequence of Annulohypoxylon stygium, Aspergillus mulundensis, Berkeleyomyces basicola (syn. Thielaviopsis basicola), Ceratocystis smalleyi, two Cercospora beticola strains, Coleophoma cylindrospora, Fusarium fracticaudum, Phialophora cf. hyalina, and Morchella septimelata.</title>
        <authorList>
            <person name="Wingfield B.D."/>
            <person name="Bills G.F."/>
            <person name="Dong Y."/>
            <person name="Huang W."/>
            <person name="Nel W.J."/>
            <person name="Swalarsk-Parry B.S."/>
            <person name="Vaghefi N."/>
            <person name="Wilken P.M."/>
            <person name="An Z."/>
            <person name="de Beer Z.W."/>
            <person name="De Vos L."/>
            <person name="Chen L."/>
            <person name="Duong T.A."/>
            <person name="Gao Y."/>
            <person name="Hammerbacher A."/>
            <person name="Kikkert J.R."/>
            <person name="Li Y."/>
            <person name="Li H."/>
            <person name="Li K."/>
            <person name="Li Q."/>
            <person name="Liu X."/>
            <person name="Ma X."/>
            <person name="Naidoo K."/>
            <person name="Pethybridge S.J."/>
            <person name="Sun J."/>
            <person name="Steenkamp E.T."/>
            <person name="van der Nest M.A."/>
            <person name="van Wyk S."/>
            <person name="Wingfield M.J."/>
            <person name="Xiong C."/>
            <person name="Yue Q."/>
            <person name="Zhang X."/>
        </authorList>
    </citation>
    <scope>NUCLEOTIDE SEQUENCE [LARGE SCALE GENOMIC DNA]</scope>
    <source>
        <strain evidence="2 3">BP6252</strain>
    </source>
</reference>
<sequence length="256" mass="28039">MKVVLLFLFATAALAKLLVDFSAAEGDNPSVIGLRNLEAARSVAQSNNTADLYIELGKDPRNVSAAHFHRIKGDIRAEYHALNKKTVANTTYYIGYAFSLAQIQQSLMIWQFKEYVANSHGGANIPLAMEIVNGRLEFQYQASNGTGRIAQWSTSIVANQTYRAGIVINTSTPGWVQLYWDGTLQTFNTTGSKKLIATTFPGRADPKFGAYRGEAVGIDTFVYDIRIGTQLDDIRAAAGINNLTACGFHPKPARRV</sequence>
<name>A0A3D8QNR0_9HELO</name>
<organism evidence="2 3">
    <name type="scientific">Coleophoma cylindrospora</name>
    <dbReference type="NCBI Taxonomy" id="1849047"/>
    <lineage>
        <taxon>Eukaryota</taxon>
        <taxon>Fungi</taxon>
        <taxon>Dikarya</taxon>
        <taxon>Ascomycota</taxon>
        <taxon>Pezizomycotina</taxon>
        <taxon>Leotiomycetes</taxon>
        <taxon>Helotiales</taxon>
        <taxon>Dermateaceae</taxon>
        <taxon>Coleophoma</taxon>
    </lineage>
</organism>
<dbReference type="EMBL" id="PDLM01000013">
    <property type="protein sequence ID" value="RDW63427.1"/>
    <property type="molecule type" value="Genomic_DNA"/>
</dbReference>
<evidence type="ECO:0000256" key="1">
    <source>
        <dbReference type="SAM" id="SignalP"/>
    </source>
</evidence>
<evidence type="ECO:0000313" key="3">
    <source>
        <dbReference type="Proteomes" id="UP000256645"/>
    </source>
</evidence>
<feature type="signal peptide" evidence="1">
    <location>
        <begin position="1"/>
        <end position="15"/>
    </location>
</feature>
<protein>
    <submittedName>
        <fullName evidence="2">Lectin</fullName>
    </submittedName>
</protein>
<proteinExistence type="predicted"/>
<dbReference type="OrthoDB" id="3233795at2759"/>
<keyword evidence="3" id="KW-1185">Reference proteome</keyword>
<comment type="caution">
    <text evidence="2">The sequence shown here is derived from an EMBL/GenBank/DDBJ whole genome shotgun (WGS) entry which is preliminary data.</text>
</comment>
<keyword evidence="1" id="KW-0732">Signal</keyword>
<gene>
    <name evidence="2" type="ORF">BP6252_10972</name>
</gene>
<dbReference type="Proteomes" id="UP000256645">
    <property type="component" value="Unassembled WGS sequence"/>
</dbReference>
<accession>A0A3D8QNR0</accession>